<dbReference type="EnsemblMetazoa" id="MDOA016035-RA">
    <property type="protein sequence ID" value="MDOA016035-PA"/>
    <property type="gene ID" value="MDOA016035"/>
</dbReference>
<name>A0A1I8NJ95_MUSDO</name>
<protein>
    <submittedName>
        <fullName evidence="1">Uncharacterized protein</fullName>
    </submittedName>
</protein>
<dbReference type="AlphaFoldDB" id="A0A1I8NJ95"/>
<reference evidence="1" key="1">
    <citation type="submission" date="2020-05" db="UniProtKB">
        <authorList>
            <consortium name="EnsemblMetazoa"/>
        </authorList>
    </citation>
    <scope>IDENTIFICATION</scope>
    <source>
        <strain evidence="1">Aabys</strain>
    </source>
</reference>
<sequence>MINHASLNRLARKLKLLNDPETTLIPNSVKQDLIREKVRSSLHQAYLRNEKSYNLRSRQVKFIPGQEVIRRSFRQSGFKNNYNAKLDKKFFKCRIVKPVGKCLYEIEDLKGHFSR</sequence>
<accession>A0A1I8NJ95</accession>
<evidence type="ECO:0000313" key="1">
    <source>
        <dbReference type="EnsemblMetazoa" id="MDOA016035-PA"/>
    </source>
</evidence>
<organism evidence="1">
    <name type="scientific">Musca domestica</name>
    <name type="common">House fly</name>
    <dbReference type="NCBI Taxonomy" id="7370"/>
    <lineage>
        <taxon>Eukaryota</taxon>
        <taxon>Metazoa</taxon>
        <taxon>Ecdysozoa</taxon>
        <taxon>Arthropoda</taxon>
        <taxon>Hexapoda</taxon>
        <taxon>Insecta</taxon>
        <taxon>Pterygota</taxon>
        <taxon>Neoptera</taxon>
        <taxon>Endopterygota</taxon>
        <taxon>Diptera</taxon>
        <taxon>Brachycera</taxon>
        <taxon>Muscomorpha</taxon>
        <taxon>Muscoidea</taxon>
        <taxon>Muscidae</taxon>
        <taxon>Musca</taxon>
    </lineage>
</organism>
<proteinExistence type="predicted"/>
<dbReference type="VEuPathDB" id="VectorBase:MDOA016035"/>